<comment type="similarity">
    <text evidence="1">Belongs to the thioesterase family.</text>
</comment>
<reference evidence="3 4" key="1">
    <citation type="submission" date="2019-08" db="EMBL/GenBank/DDBJ databases">
        <authorList>
            <person name="Khan S.A."/>
            <person name="Jeon C.O."/>
            <person name="Jeong S.E."/>
        </authorList>
    </citation>
    <scope>NUCLEOTIDE SEQUENCE [LARGE SCALE GENOMIC DNA]</scope>
    <source>
        <strain evidence="4">IMCC1728</strain>
    </source>
</reference>
<evidence type="ECO:0000313" key="4">
    <source>
        <dbReference type="Proteomes" id="UP000321832"/>
    </source>
</evidence>
<dbReference type="InterPro" id="IPR029058">
    <property type="entry name" value="AB_hydrolase_fold"/>
</dbReference>
<feature type="domain" description="Thioesterase" evidence="2">
    <location>
        <begin position="6"/>
        <end position="105"/>
    </location>
</feature>
<organism evidence="3 4">
    <name type="scientific">Piscinibacter aquaticus</name>
    <dbReference type="NCBI Taxonomy" id="392597"/>
    <lineage>
        <taxon>Bacteria</taxon>
        <taxon>Pseudomonadati</taxon>
        <taxon>Pseudomonadota</taxon>
        <taxon>Betaproteobacteria</taxon>
        <taxon>Burkholderiales</taxon>
        <taxon>Sphaerotilaceae</taxon>
        <taxon>Piscinibacter</taxon>
    </lineage>
</organism>
<dbReference type="PANTHER" id="PTHR11487:SF0">
    <property type="entry name" value="S-ACYL FATTY ACID SYNTHASE THIOESTERASE, MEDIUM CHAIN"/>
    <property type="match status" value="1"/>
</dbReference>
<dbReference type="Proteomes" id="UP000321832">
    <property type="component" value="Unassembled WGS sequence"/>
</dbReference>
<dbReference type="Gene3D" id="3.40.50.1820">
    <property type="entry name" value="alpha/beta hydrolase"/>
    <property type="match status" value="1"/>
</dbReference>
<evidence type="ECO:0000313" key="3">
    <source>
        <dbReference type="EMBL" id="TXC66111.1"/>
    </source>
</evidence>
<dbReference type="InterPro" id="IPR001031">
    <property type="entry name" value="Thioesterase"/>
</dbReference>
<accession>A0A5C6U2C6</accession>
<proteinExistence type="inferred from homology"/>
<gene>
    <name evidence="3" type="ORF">FSC37_09710</name>
</gene>
<dbReference type="SUPFAM" id="SSF53474">
    <property type="entry name" value="alpha/beta-Hydrolases"/>
    <property type="match status" value="1"/>
</dbReference>
<name>A0A5C6U2C6_9BURK</name>
<evidence type="ECO:0000256" key="1">
    <source>
        <dbReference type="ARBA" id="ARBA00007169"/>
    </source>
</evidence>
<keyword evidence="4" id="KW-1185">Reference proteome</keyword>
<dbReference type="AlphaFoldDB" id="A0A5C6U2C6"/>
<dbReference type="GO" id="GO:0008610">
    <property type="term" value="P:lipid biosynthetic process"/>
    <property type="evidence" value="ECO:0007669"/>
    <property type="project" value="TreeGrafter"/>
</dbReference>
<dbReference type="InterPro" id="IPR012223">
    <property type="entry name" value="TEII"/>
</dbReference>
<evidence type="ECO:0000259" key="2">
    <source>
        <dbReference type="Pfam" id="PF00975"/>
    </source>
</evidence>
<dbReference type="Pfam" id="PF00975">
    <property type="entry name" value="Thioesterase"/>
    <property type="match status" value="1"/>
</dbReference>
<sequence length="114" mass="12360">MSEVNRRYGGIPAELLQHADVMALLVPALRADITALDRHPVRAAAQRLACPVTAIGGDADAMTPAEHLEAWRSLTQGAFSSKLYRGGHFYLDARRSEVLRDITAALRVAQPAGR</sequence>
<dbReference type="PANTHER" id="PTHR11487">
    <property type="entry name" value="THIOESTERASE"/>
    <property type="match status" value="1"/>
</dbReference>
<protein>
    <recommendedName>
        <fullName evidence="2">Thioesterase domain-containing protein</fullName>
    </recommendedName>
</protein>
<comment type="caution">
    <text evidence="3">The sequence shown here is derived from an EMBL/GenBank/DDBJ whole genome shotgun (WGS) entry which is preliminary data.</text>
</comment>
<dbReference type="EMBL" id="VOPW01000001">
    <property type="protein sequence ID" value="TXC66111.1"/>
    <property type="molecule type" value="Genomic_DNA"/>
</dbReference>